<keyword evidence="2" id="KW-1185">Reference proteome</keyword>
<protein>
    <submittedName>
        <fullName evidence="1">Uncharacterized protein</fullName>
    </submittedName>
</protein>
<proteinExistence type="predicted"/>
<dbReference type="Proteomes" id="UP000814140">
    <property type="component" value="Unassembled WGS sequence"/>
</dbReference>
<name>A0ACB8SK89_9AGAM</name>
<reference evidence="1" key="1">
    <citation type="submission" date="2021-03" db="EMBL/GenBank/DDBJ databases">
        <authorList>
            <consortium name="DOE Joint Genome Institute"/>
            <person name="Ahrendt S."/>
            <person name="Looney B.P."/>
            <person name="Miyauchi S."/>
            <person name="Morin E."/>
            <person name="Drula E."/>
            <person name="Courty P.E."/>
            <person name="Chicoki N."/>
            <person name="Fauchery L."/>
            <person name="Kohler A."/>
            <person name="Kuo A."/>
            <person name="Labutti K."/>
            <person name="Pangilinan J."/>
            <person name="Lipzen A."/>
            <person name="Riley R."/>
            <person name="Andreopoulos W."/>
            <person name="He G."/>
            <person name="Johnson J."/>
            <person name="Barry K.W."/>
            <person name="Grigoriev I.V."/>
            <person name="Nagy L."/>
            <person name="Hibbett D."/>
            <person name="Henrissat B."/>
            <person name="Matheny P.B."/>
            <person name="Labbe J."/>
            <person name="Martin F."/>
        </authorList>
    </citation>
    <scope>NUCLEOTIDE SEQUENCE</scope>
    <source>
        <strain evidence="1">HHB10654</strain>
    </source>
</reference>
<accession>A0ACB8SK89</accession>
<comment type="caution">
    <text evidence="1">The sequence shown here is derived from an EMBL/GenBank/DDBJ whole genome shotgun (WGS) entry which is preliminary data.</text>
</comment>
<reference evidence="1" key="2">
    <citation type="journal article" date="2022" name="New Phytol.">
        <title>Evolutionary transition to the ectomycorrhizal habit in the genomes of a hyperdiverse lineage of mushroom-forming fungi.</title>
        <authorList>
            <person name="Looney B."/>
            <person name="Miyauchi S."/>
            <person name="Morin E."/>
            <person name="Drula E."/>
            <person name="Courty P.E."/>
            <person name="Kohler A."/>
            <person name="Kuo A."/>
            <person name="LaButti K."/>
            <person name="Pangilinan J."/>
            <person name="Lipzen A."/>
            <person name="Riley R."/>
            <person name="Andreopoulos W."/>
            <person name="He G."/>
            <person name="Johnson J."/>
            <person name="Nolan M."/>
            <person name="Tritt A."/>
            <person name="Barry K.W."/>
            <person name="Grigoriev I.V."/>
            <person name="Nagy L.G."/>
            <person name="Hibbett D."/>
            <person name="Henrissat B."/>
            <person name="Matheny P.B."/>
            <person name="Labbe J."/>
            <person name="Martin F.M."/>
        </authorList>
    </citation>
    <scope>NUCLEOTIDE SEQUENCE</scope>
    <source>
        <strain evidence="1">HHB10654</strain>
    </source>
</reference>
<organism evidence="1 2">
    <name type="scientific">Artomyces pyxidatus</name>
    <dbReference type="NCBI Taxonomy" id="48021"/>
    <lineage>
        <taxon>Eukaryota</taxon>
        <taxon>Fungi</taxon>
        <taxon>Dikarya</taxon>
        <taxon>Basidiomycota</taxon>
        <taxon>Agaricomycotina</taxon>
        <taxon>Agaricomycetes</taxon>
        <taxon>Russulales</taxon>
        <taxon>Auriscalpiaceae</taxon>
        <taxon>Artomyces</taxon>
    </lineage>
</organism>
<gene>
    <name evidence="1" type="ORF">BV25DRAFT_1920607</name>
</gene>
<evidence type="ECO:0000313" key="2">
    <source>
        <dbReference type="Proteomes" id="UP000814140"/>
    </source>
</evidence>
<evidence type="ECO:0000313" key="1">
    <source>
        <dbReference type="EMBL" id="KAI0056863.1"/>
    </source>
</evidence>
<sequence length="361" mass="40274">MRSRNVPPGPVTIDPMGVDASGRLIEELLGWAHHKLHLPVHDILKILGITGRLAFASEAMIGKPDLGWTSQEPGPEGFRPKAIVDYALDKFADFIDLPACFARQVEDKPEDQHSLRMLHHLYGCMVFNDITYGILCNWKRAVCFKRLDIDGVEAFVGIAILAQSTRPQPPVPPLLPCKRIYLSNVTLLTTHLVVDRVRKTYPLVAIDARLCRFQNGGDRSAATHELHFRNGRSVQCKVVDMVKSADLVADKDDLDLEEQELDVHVPWLTHEVKMYAALEALQGVVIPMFCGFYSFWGVVHVLAAMSFGEKIDVVTPTTAQGMIDALTKLHDAGYLLGDVQPNACRRSRNEAAMGQEIRQVY</sequence>
<dbReference type="EMBL" id="MU277256">
    <property type="protein sequence ID" value="KAI0056863.1"/>
    <property type="molecule type" value="Genomic_DNA"/>
</dbReference>